<dbReference type="Proteomes" id="UP000040453">
    <property type="component" value="Unassembled WGS sequence"/>
</dbReference>
<dbReference type="OrthoDB" id="2014935at2"/>
<dbReference type="STRING" id="545501.BN997_02119"/>
<dbReference type="RefSeq" id="WP_042531959.1">
    <property type="nucleotide sequence ID" value="NZ_CDGG01000001.1"/>
</dbReference>
<dbReference type="AlphaFoldDB" id="A0A0A1MRF1"/>
<protein>
    <submittedName>
        <fullName evidence="2">ABC-2 family transporter protein</fullName>
    </submittedName>
</protein>
<feature type="transmembrane region" description="Helical" evidence="1">
    <location>
        <begin position="500"/>
        <end position="523"/>
    </location>
</feature>
<reference evidence="2 3" key="1">
    <citation type="submission" date="2014-11" db="EMBL/GenBank/DDBJ databases">
        <authorList>
            <person name="Urmite Genomes Urmite Genomes"/>
        </authorList>
    </citation>
    <scope>NUCLEOTIDE SEQUENCE [LARGE SCALE GENOMIC DNA]</scope>
    <source>
        <strain evidence="2 3">Oc5</strain>
    </source>
</reference>
<feature type="transmembrane region" description="Helical" evidence="1">
    <location>
        <begin position="343"/>
        <end position="364"/>
    </location>
</feature>
<accession>A0A0A1MRF1</accession>
<feature type="transmembrane region" description="Helical" evidence="1">
    <location>
        <begin position="127"/>
        <end position="152"/>
    </location>
</feature>
<dbReference type="PROSITE" id="PS51257">
    <property type="entry name" value="PROKAR_LIPOPROTEIN"/>
    <property type="match status" value="1"/>
</dbReference>
<keyword evidence="1" id="KW-0812">Transmembrane</keyword>
<proteinExistence type="predicted"/>
<organism evidence="2 3">
    <name type="scientific">Oceanobacillus oncorhynchi</name>
    <dbReference type="NCBI Taxonomy" id="545501"/>
    <lineage>
        <taxon>Bacteria</taxon>
        <taxon>Bacillati</taxon>
        <taxon>Bacillota</taxon>
        <taxon>Bacilli</taxon>
        <taxon>Bacillales</taxon>
        <taxon>Bacillaceae</taxon>
        <taxon>Oceanobacillus</taxon>
    </lineage>
</organism>
<feature type="transmembrane region" description="Helical" evidence="1">
    <location>
        <begin position="21"/>
        <end position="41"/>
    </location>
</feature>
<feature type="transmembrane region" description="Helical" evidence="1">
    <location>
        <begin position="434"/>
        <end position="453"/>
    </location>
</feature>
<feature type="transmembrane region" description="Helical" evidence="1">
    <location>
        <begin position="196"/>
        <end position="219"/>
    </location>
</feature>
<feature type="transmembrane region" description="Helical" evidence="1">
    <location>
        <begin position="460"/>
        <end position="480"/>
    </location>
</feature>
<keyword evidence="3" id="KW-1185">Reference proteome</keyword>
<evidence type="ECO:0000313" key="3">
    <source>
        <dbReference type="Proteomes" id="UP000040453"/>
    </source>
</evidence>
<evidence type="ECO:0000313" key="2">
    <source>
        <dbReference type="EMBL" id="CEI82259.1"/>
    </source>
</evidence>
<name>A0A0A1MRF1_9BACI</name>
<feature type="transmembrane region" description="Helical" evidence="1">
    <location>
        <begin position="298"/>
        <end position="323"/>
    </location>
</feature>
<gene>
    <name evidence="2" type="ORF">BN997_02119</name>
</gene>
<feature type="transmembrane region" description="Helical" evidence="1">
    <location>
        <begin position="77"/>
        <end position="100"/>
    </location>
</feature>
<dbReference type="EMBL" id="CDGG01000001">
    <property type="protein sequence ID" value="CEI82259.1"/>
    <property type="molecule type" value="Genomic_DNA"/>
</dbReference>
<feature type="transmembrane region" description="Helical" evidence="1">
    <location>
        <begin position="164"/>
        <end position="184"/>
    </location>
</feature>
<feature type="transmembrane region" description="Helical" evidence="1">
    <location>
        <begin position="239"/>
        <end position="259"/>
    </location>
</feature>
<sequence>MRKHIKGTGILFPILMRQHRLRLLLWLSGLVLVSCSVAYAYPDLYPDQASREAYSMTMENPAMIAMLGIGYDHYQKIGSLFALEMLLFSAIAVAIMNILLMSKLTRDDEENGILELVQSRSVGRLSYLTASFMVMLSANVLFVILLATAMGFMQIDGFGFSGVVLYSSLLGSFGLLFGTMTAFFAHFSVTSRGTSILGFGALFFFYILRAVGDVEAAFLSWISPLGWLSRAYVFVDNNIFPIGLLLVSSLGLGIIAFILQAKRDIGDGLLPERAGSVRASAFLKTKVGLVIRLQKTMIFIWTIGILLLHIVFALILGDLEAFFLENEAMQAFLTGEGNVMEQFIVLLMAIMTLFITAPVIISFLRLRGEEKSNRTELVFSRAVSRMQLLRAYLVPAILIAILLPILQAFALWSVGTVISEDMMPLGDVMGASVVYIPAVLLVLGLAVLLIGWLPRATSLVWLFLVYGFIVIYLGDILELPDWVINLSVYEHVPVYPSEELSYASLLILSGIGVLLIFIGAWGYKRRDIEG</sequence>
<keyword evidence="1" id="KW-1133">Transmembrane helix</keyword>
<feature type="transmembrane region" description="Helical" evidence="1">
    <location>
        <begin position="391"/>
        <end position="414"/>
    </location>
</feature>
<keyword evidence="1" id="KW-0472">Membrane</keyword>
<evidence type="ECO:0000256" key="1">
    <source>
        <dbReference type="SAM" id="Phobius"/>
    </source>
</evidence>